<dbReference type="InterPro" id="IPR050757">
    <property type="entry name" value="Collagen_mod_GT25"/>
</dbReference>
<organism evidence="6 7">
    <name type="scientific">Letharia lupina</name>
    <dbReference type="NCBI Taxonomy" id="560253"/>
    <lineage>
        <taxon>Eukaryota</taxon>
        <taxon>Fungi</taxon>
        <taxon>Dikarya</taxon>
        <taxon>Ascomycota</taxon>
        <taxon>Pezizomycotina</taxon>
        <taxon>Lecanoromycetes</taxon>
        <taxon>OSLEUM clade</taxon>
        <taxon>Lecanoromycetidae</taxon>
        <taxon>Lecanorales</taxon>
        <taxon>Lecanorineae</taxon>
        <taxon>Parmeliaceae</taxon>
        <taxon>Letharia</taxon>
    </lineage>
</organism>
<dbReference type="PANTHER" id="PTHR10730">
    <property type="entry name" value="PROCOLLAGEN-LYSINE,2-OXOGLUTARATE 5-DIOXYGENASE/GLYCOSYLTRANSFERASE 25 FAMILY MEMBER"/>
    <property type="match status" value="1"/>
</dbReference>
<evidence type="ECO:0000256" key="3">
    <source>
        <dbReference type="ARBA" id="ARBA00022679"/>
    </source>
</evidence>
<comment type="similarity">
    <text evidence="1">Belongs to the glycosyltransferase 25 family.</text>
</comment>
<keyword evidence="2" id="KW-0328">Glycosyltransferase</keyword>
<proteinExistence type="inferred from homology"/>
<dbReference type="Proteomes" id="UP000593566">
    <property type="component" value="Unassembled WGS sequence"/>
</dbReference>
<dbReference type="GO" id="GO:0016740">
    <property type="term" value="F:transferase activity"/>
    <property type="evidence" value="ECO:0007669"/>
    <property type="project" value="UniProtKB-KW"/>
</dbReference>
<sequence length="390" mass="43613">MPFSGDDFKMTRGSRLIPLGVLFLFMLSLLWYTKSGDGLSYLKGHGYDYNTNPAANFKLTKDSVKDVHNSTLGFQKAFVLNLAERPDKLDAFALASTLTGFTAEIIEGVRGEEVVNKALPSLEGLPEKEESKNNVVGCWRAHLNFAQKVVMEGLTSAIILEDDADWDTRLKDQLAIFAQGSQFVTAVPPNHKPHSPYGDDWDLLWLGHCSNQIKPDDERRFVIENDDTVPIAKHRVNFAGVPDMVAEGYDNNTRIIYEANNGVCLYGYALSFRGARKLLRGQAQRKTFLPIDIGIGYMCRDDPNFKCIGVFPQLIDSHKGAGRLSRDSDIGSFSAQSIRQKGYTFNIVHSTRLNIDHLLAGETNKIERQWPNDPEVKGELRAKPVGRVFD</sequence>
<keyword evidence="4" id="KW-1133">Transmembrane helix</keyword>
<keyword evidence="4" id="KW-0812">Transmembrane</keyword>
<evidence type="ECO:0000256" key="1">
    <source>
        <dbReference type="ARBA" id="ARBA00006721"/>
    </source>
</evidence>
<feature type="domain" description="Glycosyl transferase family 25" evidence="5">
    <location>
        <begin position="75"/>
        <end position="292"/>
    </location>
</feature>
<keyword evidence="4" id="KW-0472">Membrane</keyword>
<comment type="caution">
    <text evidence="6">The sequence shown here is derived from an EMBL/GenBank/DDBJ whole genome shotgun (WGS) entry which is preliminary data.</text>
</comment>
<keyword evidence="3" id="KW-0808">Transferase</keyword>
<dbReference type="InterPro" id="IPR002654">
    <property type="entry name" value="Glyco_trans_25"/>
</dbReference>
<dbReference type="GeneID" id="59333324"/>
<dbReference type="PANTHER" id="PTHR10730:SF53">
    <property type="entry name" value="GLYCOSYLTRANSFERASE 25 FAMILY MEMBER"/>
    <property type="match status" value="1"/>
</dbReference>
<reference evidence="6 7" key="1">
    <citation type="journal article" date="2020" name="Genomics">
        <title>Complete, high-quality genomes from long-read metagenomic sequencing of two wolf lichen thalli reveals enigmatic genome architecture.</title>
        <authorList>
            <person name="McKenzie S.K."/>
            <person name="Walston R.F."/>
            <person name="Allen J.L."/>
        </authorList>
    </citation>
    <scope>NUCLEOTIDE SEQUENCE [LARGE SCALE GENOMIC DNA]</scope>
    <source>
        <strain evidence="6">WasteWater1</strain>
    </source>
</reference>
<evidence type="ECO:0000313" key="7">
    <source>
        <dbReference type="Proteomes" id="UP000593566"/>
    </source>
</evidence>
<feature type="transmembrane region" description="Helical" evidence="4">
    <location>
        <begin position="16"/>
        <end position="33"/>
    </location>
</feature>
<evidence type="ECO:0000259" key="5">
    <source>
        <dbReference type="Pfam" id="PF01755"/>
    </source>
</evidence>
<name>A0A8H6F8Y2_9LECA</name>
<evidence type="ECO:0000256" key="2">
    <source>
        <dbReference type="ARBA" id="ARBA00022676"/>
    </source>
</evidence>
<dbReference type="Pfam" id="PF01755">
    <property type="entry name" value="Glyco_transf_25"/>
    <property type="match status" value="1"/>
</dbReference>
<evidence type="ECO:0000256" key="4">
    <source>
        <dbReference type="SAM" id="Phobius"/>
    </source>
</evidence>
<dbReference type="RefSeq" id="XP_037148528.1">
    <property type="nucleotide sequence ID" value="XM_037295830.1"/>
</dbReference>
<gene>
    <name evidence="6" type="ORF">HO133_004918</name>
</gene>
<accession>A0A8H6F8Y2</accession>
<dbReference type="CDD" id="cd06532">
    <property type="entry name" value="Glyco_transf_25"/>
    <property type="match status" value="1"/>
</dbReference>
<dbReference type="EMBL" id="JACCJB010000020">
    <property type="protein sequence ID" value="KAF6219093.1"/>
    <property type="molecule type" value="Genomic_DNA"/>
</dbReference>
<protein>
    <recommendedName>
        <fullName evidence="5">Glycosyl transferase family 25 domain-containing protein</fullName>
    </recommendedName>
</protein>
<keyword evidence="7" id="KW-1185">Reference proteome</keyword>
<evidence type="ECO:0000313" key="6">
    <source>
        <dbReference type="EMBL" id="KAF6219093.1"/>
    </source>
</evidence>
<dbReference type="AlphaFoldDB" id="A0A8H6F8Y2"/>